<evidence type="ECO:0000313" key="12">
    <source>
        <dbReference type="EMBL" id="ORZ19804.1"/>
    </source>
</evidence>
<dbReference type="SMART" id="SM00320">
    <property type="entry name" value="WD40"/>
    <property type="match status" value="11"/>
</dbReference>
<dbReference type="FunFam" id="2.130.10.10:FF:000400">
    <property type="entry name" value="Elongator acetyltransferase complex subunit 2"/>
    <property type="match status" value="1"/>
</dbReference>
<keyword evidence="6" id="KW-0963">Cytoplasm</keyword>
<dbReference type="GO" id="GO:0002098">
    <property type="term" value="P:tRNA wobble uridine modification"/>
    <property type="evidence" value="ECO:0007669"/>
    <property type="project" value="InterPro"/>
</dbReference>
<dbReference type="PROSITE" id="PS50294">
    <property type="entry name" value="WD_REPEATS_REGION"/>
    <property type="match status" value="2"/>
</dbReference>
<keyword evidence="7 11" id="KW-0853">WD repeat</keyword>
<dbReference type="SUPFAM" id="SSF50978">
    <property type="entry name" value="WD40 repeat-like"/>
    <property type="match status" value="1"/>
</dbReference>
<dbReference type="InterPro" id="IPR037289">
    <property type="entry name" value="Elp2"/>
</dbReference>
<comment type="subcellular location">
    <subcellularLocation>
        <location evidence="2">Cytoplasm</location>
    </subcellularLocation>
    <subcellularLocation>
        <location evidence="1">Nucleus</location>
    </subcellularLocation>
</comment>
<dbReference type="EMBL" id="MCGE01000007">
    <property type="protein sequence ID" value="ORZ19804.1"/>
    <property type="molecule type" value="Genomic_DNA"/>
</dbReference>
<dbReference type="AlphaFoldDB" id="A0A1X2IP58"/>
<evidence type="ECO:0000256" key="9">
    <source>
        <dbReference type="ARBA" id="ARBA00022737"/>
    </source>
</evidence>
<dbReference type="PROSITE" id="PS50082">
    <property type="entry name" value="WD_REPEATS_2"/>
    <property type="match status" value="2"/>
</dbReference>
<organism evidence="12 13">
    <name type="scientific">Absidia repens</name>
    <dbReference type="NCBI Taxonomy" id="90262"/>
    <lineage>
        <taxon>Eukaryota</taxon>
        <taxon>Fungi</taxon>
        <taxon>Fungi incertae sedis</taxon>
        <taxon>Mucoromycota</taxon>
        <taxon>Mucoromycotina</taxon>
        <taxon>Mucoromycetes</taxon>
        <taxon>Mucorales</taxon>
        <taxon>Cunninghamellaceae</taxon>
        <taxon>Absidia</taxon>
    </lineage>
</organism>
<keyword evidence="8" id="KW-0819">tRNA processing</keyword>
<dbReference type="InterPro" id="IPR015943">
    <property type="entry name" value="WD40/YVTN_repeat-like_dom_sf"/>
</dbReference>
<protein>
    <recommendedName>
        <fullName evidence="5">Elongator complex protein 2</fullName>
    </recommendedName>
</protein>
<dbReference type="InterPro" id="IPR001680">
    <property type="entry name" value="WD40_rpt"/>
</dbReference>
<gene>
    <name evidence="12" type="ORF">BCR42DRAFT_323581</name>
</gene>
<dbReference type="UniPathway" id="UPA00988"/>
<evidence type="ECO:0000256" key="1">
    <source>
        <dbReference type="ARBA" id="ARBA00004123"/>
    </source>
</evidence>
<feature type="repeat" description="WD" evidence="11">
    <location>
        <begin position="640"/>
        <end position="672"/>
    </location>
</feature>
<dbReference type="PANTHER" id="PTHR44111">
    <property type="entry name" value="ELONGATOR COMPLEX PROTEIN 2"/>
    <property type="match status" value="1"/>
</dbReference>
<dbReference type="OrthoDB" id="27911at2759"/>
<dbReference type="GO" id="GO:0005737">
    <property type="term" value="C:cytoplasm"/>
    <property type="evidence" value="ECO:0007669"/>
    <property type="project" value="UniProtKB-SubCell"/>
</dbReference>
<dbReference type="STRING" id="90262.A0A1X2IP58"/>
<dbReference type="Pfam" id="PF00400">
    <property type="entry name" value="WD40"/>
    <property type="match status" value="5"/>
</dbReference>
<evidence type="ECO:0000313" key="13">
    <source>
        <dbReference type="Proteomes" id="UP000193560"/>
    </source>
</evidence>
<sequence>MANISSEFISIGCNRTTHAAAWAPNGLVAFGADKFVALYDPLKLCRGIRIQLAIISGSADHTAKIWKQNGQQQWINSATLEGFTGAVEAIATMHAEKVADESKDLIALGSADGKIRIWERSIQDQDTALSYLPGTTVPIIASGHTDKVINIYIYQQSSKSFEKVYTLQGHDNWVRSLAFATYTGEPAEESDGTKTHTLQTGDLILASGSQDRYIRIWKISPYVSNQPQQEQQQTQPTDPNAQTEFSIMFEALLMGHDDWVFSVSWERPTAVTMENGTIKYDQPMRLISASSDKSMMIWSPDASSGVWVNDVRMGDIGGNAALGFCGALFGPDGKHVLSYGANGSFHLWKEQEHNLWSPQVTVSGHFKQVEQVTWDPQSRYLVSASLDQTTRLYAPWKRQEGDEHIETWHEMGRPQVHGYDLKCVAFTHNWQFVSGADEKVLRVFDTPRSCVESLAELTGETKMKEEASSRPLGANLPALGLSNKAVFENDIEAMENTDENHTTLQSYTQSSATPTSLLETMAQPPYEEHLIQHTLWPEMEKLYGHLYEVMCVDGTTDGHYIATACKASTSEHAVVRLFDTRNWKELPTKIAAHTLTVTRVRFSHDDRWLLTVSRDRFWSLSERKINPVSGEVEYSLVAKNKAHARIIWDCSWTHDDRLFVTGSRDKTFKVWQQNPQQEWACISTIKCQESVTALDLAPDFKNGSGQIQLWTASKESPHEWTLWSEVDKRLCHVGVVRSLSWRSTNDGRFQLASGGEDHSVRILNID</sequence>
<dbReference type="InterPro" id="IPR020472">
    <property type="entry name" value="WD40_PAC1"/>
</dbReference>
<dbReference type="Gene3D" id="2.130.10.10">
    <property type="entry name" value="YVTN repeat-like/Quinoprotein amine dehydrogenase"/>
    <property type="match status" value="4"/>
</dbReference>
<evidence type="ECO:0000256" key="8">
    <source>
        <dbReference type="ARBA" id="ARBA00022694"/>
    </source>
</evidence>
<evidence type="ECO:0000256" key="6">
    <source>
        <dbReference type="ARBA" id="ARBA00022490"/>
    </source>
</evidence>
<keyword evidence="13" id="KW-1185">Reference proteome</keyword>
<comment type="pathway">
    <text evidence="3">tRNA modification; 5-methoxycarbonylmethyl-2-thiouridine-tRNA biosynthesis.</text>
</comment>
<dbReference type="SUPFAM" id="SSF50998">
    <property type="entry name" value="Quinoprotein alcohol dehydrogenase-like"/>
    <property type="match status" value="1"/>
</dbReference>
<dbReference type="PRINTS" id="PR00320">
    <property type="entry name" value="GPROTEINBRPT"/>
</dbReference>
<evidence type="ECO:0000256" key="10">
    <source>
        <dbReference type="ARBA" id="ARBA00023242"/>
    </source>
</evidence>
<dbReference type="PANTHER" id="PTHR44111:SF1">
    <property type="entry name" value="ELONGATOR COMPLEX PROTEIN 2"/>
    <property type="match status" value="1"/>
</dbReference>
<comment type="caution">
    <text evidence="12">The sequence shown here is derived from an EMBL/GenBank/DDBJ whole genome shotgun (WGS) entry which is preliminary data.</text>
</comment>
<dbReference type="InterPro" id="IPR011047">
    <property type="entry name" value="Quinoprotein_ADH-like_sf"/>
</dbReference>
<dbReference type="GO" id="GO:0033588">
    <property type="term" value="C:elongator holoenzyme complex"/>
    <property type="evidence" value="ECO:0007669"/>
    <property type="project" value="InterPro"/>
</dbReference>
<evidence type="ECO:0000256" key="7">
    <source>
        <dbReference type="ARBA" id="ARBA00022574"/>
    </source>
</evidence>
<dbReference type="InterPro" id="IPR036322">
    <property type="entry name" value="WD40_repeat_dom_sf"/>
</dbReference>
<comment type="similarity">
    <text evidence="4">Belongs to the WD repeat ELP2 family.</text>
</comment>
<evidence type="ECO:0000256" key="5">
    <source>
        <dbReference type="ARBA" id="ARBA00020267"/>
    </source>
</evidence>
<evidence type="ECO:0000256" key="11">
    <source>
        <dbReference type="PROSITE-ProRule" id="PRU00221"/>
    </source>
</evidence>
<proteinExistence type="inferred from homology"/>
<dbReference type="Proteomes" id="UP000193560">
    <property type="component" value="Unassembled WGS sequence"/>
</dbReference>
<accession>A0A1X2IP58</accession>
<feature type="repeat" description="WD" evidence="11">
    <location>
        <begin position="362"/>
        <end position="393"/>
    </location>
</feature>
<name>A0A1X2IP58_9FUNG</name>
<dbReference type="GO" id="GO:0005634">
    <property type="term" value="C:nucleus"/>
    <property type="evidence" value="ECO:0007669"/>
    <property type="project" value="UniProtKB-SubCell"/>
</dbReference>
<evidence type="ECO:0000256" key="2">
    <source>
        <dbReference type="ARBA" id="ARBA00004496"/>
    </source>
</evidence>
<reference evidence="12 13" key="1">
    <citation type="submission" date="2016-07" db="EMBL/GenBank/DDBJ databases">
        <title>Pervasive Adenine N6-methylation of Active Genes in Fungi.</title>
        <authorList>
            <consortium name="DOE Joint Genome Institute"/>
            <person name="Mondo S.J."/>
            <person name="Dannebaum R.O."/>
            <person name="Kuo R.C."/>
            <person name="Labutti K."/>
            <person name="Haridas S."/>
            <person name="Kuo A."/>
            <person name="Salamov A."/>
            <person name="Ahrendt S.R."/>
            <person name="Lipzen A."/>
            <person name="Sullivan W."/>
            <person name="Andreopoulos W.B."/>
            <person name="Clum A."/>
            <person name="Lindquist E."/>
            <person name="Daum C."/>
            <person name="Ramamoorthy G.K."/>
            <person name="Gryganskyi A."/>
            <person name="Culley D."/>
            <person name="Magnuson J.K."/>
            <person name="James T.Y."/>
            <person name="O'Malley M.A."/>
            <person name="Stajich J.E."/>
            <person name="Spatafora J.W."/>
            <person name="Visel A."/>
            <person name="Grigoriev I.V."/>
        </authorList>
    </citation>
    <scope>NUCLEOTIDE SEQUENCE [LARGE SCALE GENOMIC DNA]</scope>
    <source>
        <strain evidence="12 13">NRRL 1336</strain>
    </source>
</reference>
<evidence type="ECO:0000256" key="4">
    <source>
        <dbReference type="ARBA" id="ARBA00005881"/>
    </source>
</evidence>
<evidence type="ECO:0000256" key="3">
    <source>
        <dbReference type="ARBA" id="ARBA00005043"/>
    </source>
</evidence>
<keyword evidence="9" id="KW-0677">Repeat</keyword>
<keyword evidence="10" id="KW-0539">Nucleus</keyword>